<dbReference type="Proteomes" id="UP001295684">
    <property type="component" value="Unassembled WGS sequence"/>
</dbReference>
<protein>
    <submittedName>
        <fullName evidence="4">Uncharacterized protein</fullName>
    </submittedName>
</protein>
<evidence type="ECO:0000256" key="1">
    <source>
        <dbReference type="SAM" id="Coils"/>
    </source>
</evidence>
<comment type="caution">
    <text evidence="4">The sequence shown here is derived from an EMBL/GenBank/DDBJ whole genome shotgun (WGS) entry which is preliminary data.</text>
</comment>
<keyword evidence="3" id="KW-0472">Membrane</keyword>
<evidence type="ECO:0000313" key="4">
    <source>
        <dbReference type="EMBL" id="CAI2375099.1"/>
    </source>
</evidence>
<keyword evidence="3" id="KW-0812">Transmembrane</keyword>
<feature type="region of interest" description="Disordered" evidence="2">
    <location>
        <begin position="149"/>
        <end position="170"/>
    </location>
</feature>
<keyword evidence="1" id="KW-0175">Coiled coil</keyword>
<organism evidence="4 5">
    <name type="scientific">Euplotes crassus</name>
    <dbReference type="NCBI Taxonomy" id="5936"/>
    <lineage>
        <taxon>Eukaryota</taxon>
        <taxon>Sar</taxon>
        <taxon>Alveolata</taxon>
        <taxon>Ciliophora</taxon>
        <taxon>Intramacronucleata</taxon>
        <taxon>Spirotrichea</taxon>
        <taxon>Hypotrichia</taxon>
        <taxon>Euplotida</taxon>
        <taxon>Euplotidae</taxon>
        <taxon>Moneuplotes</taxon>
    </lineage>
</organism>
<sequence length="304" mass="35117">MGDTVEFFLTDEQVEKLDMDEINKLLNAFPNRREMDFSNNKNIEIISILKNRKAKMNHYISEGWFNAVVPGIGIIAAGCLLFPIGMPCYFFCVGGMITLYTINELLVPEECSPIKRSCKWYFSINYKKNTFVKPSKKTMGCIKKIKKSRQDDPIDGKTDSNERANSEFKNRGLRSSKRLYNEKAEPENGDLEENKLPADDQESVQDVCKLYEKQISNLKKSHKTEIDSLNNEWEQKFIEQKNKNKQLENNISELENTIKNLKNDFDIKLKDIRKNIRKEVASEIFAELRAAGVLNRTESSSSDE</sequence>
<dbReference type="AlphaFoldDB" id="A0AAD1XM15"/>
<accession>A0AAD1XM15</accession>
<evidence type="ECO:0000256" key="2">
    <source>
        <dbReference type="SAM" id="MobiDB-lite"/>
    </source>
</evidence>
<dbReference type="EMBL" id="CAMPGE010016547">
    <property type="protein sequence ID" value="CAI2375099.1"/>
    <property type="molecule type" value="Genomic_DNA"/>
</dbReference>
<gene>
    <name evidence="4" type="ORF">ECRASSUSDP1_LOCUS16459</name>
</gene>
<keyword evidence="5" id="KW-1185">Reference proteome</keyword>
<feature type="region of interest" description="Disordered" evidence="2">
    <location>
        <begin position="177"/>
        <end position="196"/>
    </location>
</feature>
<name>A0AAD1XM15_EUPCR</name>
<proteinExistence type="predicted"/>
<feature type="transmembrane region" description="Helical" evidence="3">
    <location>
        <begin position="63"/>
        <end position="86"/>
    </location>
</feature>
<keyword evidence="3" id="KW-1133">Transmembrane helix</keyword>
<feature type="compositionally biased region" description="Basic and acidic residues" evidence="2">
    <location>
        <begin position="179"/>
        <end position="196"/>
    </location>
</feature>
<evidence type="ECO:0000313" key="5">
    <source>
        <dbReference type="Proteomes" id="UP001295684"/>
    </source>
</evidence>
<feature type="coiled-coil region" evidence="1">
    <location>
        <begin position="212"/>
        <end position="271"/>
    </location>
</feature>
<reference evidence="4" key="1">
    <citation type="submission" date="2023-07" db="EMBL/GenBank/DDBJ databases">
        <authorList>
            <consortium name="AG Swart"/>
            <person name="Singh M."/>
            <person name="Singh A."/>
            <person name="Seah K."/>
            <person name="Emmerich C."/>
        </authorList>
    </citation>
    <scope>NUCLEOTIDE SEQUENCE</scope>
    <source>
        <strain evidence="4">DP1</strain>
    </source>
</reference>
<evidence type="ECO:0000256" key="3">
    <source>
        <dbReference type="SAM" id="Phobius"/>
    </source>
</evidence>